<feature type="transmembrane region" description="Helical" evidence="2">
    <location>
        <begin position="296"/>
        <end position="318"/>
    </location>
</feature>
<feature type="transmembrane region" description="Helical" evidence="2">
    <location>
        <begin position="489"/>
        <end position="512"/>
    </location>
</feature>
<feature type="transmembrane region" description="Helical" evidence="2">
    <location>
        <begin position="149"/>
        <end position="169"/>
    </location>
</feature>
<evidence type="ECO:0000256" key="2">
    <source>
        <dbReference type="SAM" id="Phobius"/>
    </source>
</evidence>
<dbReference type="AlphaFoldDB" id="A0AAD4GG13"/>
<feature type="compositionally biased region" description="Polar residues" evidence="1">
    <location>
        <begin position="1"/>
        <end position="27"/>
    </location>
</feature>
<feature type="compositionally biased region" description="Polar residues" evidence="1">
    <location>
        <begin position="451"/>
        <end position="471"/>
    </location>
</feature>
<keyword evidence="2" id="KW-0472">Membrane</keyword>
<feature type="transmembrane region" description="Helical" evidence="2">
    <location>
        <begin position="189"/>
        <end position="208"/>
    </location>
</feature>
<dbReference type="EMBL" id="WHUW01000008">
    <property type="protein sequence ID" value="KAF8442880.1"/>
    <property type="molecule type" value="Genomic_DNA"/>
</dbReference>
<keyword evidence="4" id="KW-1185">Reference proteome</keyword>
<gene>
    <name evidence="3" type="ORF">L210DRAFT_3143309</name>
</gene>
<reference evidence="3" key="1">
    <citation type="submission" date="2019-10" db="EMBL/GenBank/DDBJ databases">
        <authorList>
            <consortium name="DOE Joint Genome Institute"/>
            <person name="Kuo A."/>
            <person name="Miyauchi S."/>
            <person name="Kiss E."/>
            <person name="Drula E."/>
            <person name="Kohler A."/>
            <person name="Sanchez-Garcia M."/>
            <person name="Andreopoulos B."/>
            <person name="Barry K.W."/>
            <person name="Bonito G."/>
            <person name="Buee M."/>
            <person name="Carver A."/>
            <person name="Chen C."/>
            <person name="Cichocki N."/>
            <person name="Clum A."/>
            <person name="Culley D."/>
            <person name="Crous P.W."/>
            <person name="Fauchery L."/>
            <person name="Girlanda M."/>
            <person name="Hayes R."/>
            <person name="Keri Z."/>
            <person name="LaButti K."/>
            <person name="Lipzen A."/>
            <person name="Lombard V."/>
            <person name="Magnuson J."/>
            <person name="Maillard F."/>
            <person name="Morin E."/>
            <person name="Murat C."/>
            <person name="Nolan M."/>
            <person name="Ohm R."/>
            <person name="Pangilinan J."/>
            <person name="Pereira M."/>
            <person name="Perotto S."/>
            <person name="Peter M."/>
            <person name="Riley R."/>
            <person name="Sitrit Y."/>
            <person name="Stielow B."/>
            <person name="Szollosi G."/>
            <person name="Zifcakova L."/>
            <person name="Stursova M."/>
            <person name="Spatafora J.W."/>
            <person name="Tedersoo L."/>
            <person name="Vaario L.-M."/>
            <person name="Yamada A."/>
            <person name="Yan M."/>
            <person name="Wang P."/>
            <person name="Xu J."/>
            <person name="Bruns T."/>
            <person name="Baldrian P."/>
            <person name="Vilgalys R."/>
            <person name="Henrissat B."/>
            <person name="Grigoriev I.V."/>
            <person name="Hibbett D."/>
            <person name="Nagy L.G."/>
            <person name="Martin F.M."/>
        </authorList>
    </citation>
    <scope>NUCLEOTIDE SEQUENCE</scope>
    <source>
        <strain evidence="3">BED1</strain>
    </source>
</reference>
<sequence length="518" mass="56933">MSSGSRSSVDQHPASPSSLPATDSTSRLILLPNTDDNDSLEEYIADDEDNNEDNDPQPGVNQLHPPLPPSVVFLYLLSPYLRLGAIYASDIGNISLTYGLTGLVVAAALSAFCRQIWFLLGRYLRKSSTEDMLIYIFARRRRRVLKHGLARYTFTIISGLFRLLLAAMYLRDSVRSALLLKIPELTPSLSPLTISIALSIPVFVLSLPRSLGSKTIVYTTGLSVASYLAWLVALSRSYPSLPNLSSSQRGVLWNEISSFAFACTTAMTVPLSASMIAGTPPVPHASRNARARSFQLLNVFSTMLAALLIFPLVVIAASPRAPKASTVMSDNILLGLRIATLVLSIPSVVVSITSLPLHGVAYRFIRTDLALSVITIVIFALSLVPPTIASILDDVMLFVAVFAAFLLPGMFSPFFSEIETQIRGDGSLALAHITIHYFRRPLSIVVPQARPSPSTPRRSNFERSPSPSRNPLLQRKERHLQRRRFGKRLLWDVAIWTVLLPICVCALVWAVGRLGQRW</sequence>
<comment type="caution">
    <text evidence="3">The sequence shown here is derived from an EMBL/GenBank/DDBJ whole genome shotgun (WGS) entry which is preliminary data.</text>
</comment>
<accession>A0AAD4GG13</accession>
<feature type="transmembrane region" description="Helical" evidence="2">
    <location>
        <begin position="338"/>
        <end position="357"/>
    </location>
</feature>
<dbReference type="Proteomes" id="UP001194468">
    <property type="component" value="Unassembled WGS sequence"/>
</dbReference>
<evidence type="ECO:0000313" key="4">
    <source>
        <dbReference type="Proteomes" id="UP001194468"/>
    </source>
</evidence>
<feature type="transmembrane region" description="Helical" evidence="2">
    <location>
        <begin position="395"/>
        <end position="415"/>
    </location>
</feature>
<keyword evidence="2" id="KW-1133">Transmembrane helix</keyword>
<proteinExistence type="predicted"/>
<organism evidence="3 4">
    <name type="scientific">Boletus edulis BED1</name>
    <dbReference type="NCBI Taxonomy" id="1328754"/>
    <lineage>
        <taxon>Eukaryota</taxon>
        <taxon>Fungi</taxon>
        <taxon>Dikarya</taxon>
        <taxon>Basidiomycota</taxon>
        <taxon>Agaricomycotina</taxon>
        <taxon>Agaricomycetes</taxon>
        <taxon>Agaricomycetidae</taxon>
        <taxon>Boletales</taxon>
        <taxon>Boletineae</taxon>
        <taxon>Boletaceae</taxon>
        <taxon>Boletoideae</taxon>
        <taxon>Boletus</taxon>
    </lineage>
</organism>
<evidence type="ECO:0000313" key="3">
    <source>
        <dbReference type="EMBL" id="KAF8442880.1"/>
    </source>
</evidence>
<feature type="region of interest" description="Disordered" evidence="1">
    <location>
        <begin position="1"/>
        <end position="36"/>
    </location>
</feature>
<evidence type="ECO:0000256" key="1">
    <source>
        <dbReference type="SAM" id="MobiDB-lite"/>
    </source>
</evidence>
<feature type="region of interest" description="Disordered" evidence="1">
    <location>
        <begin position="448"/>
        <end position="473"/>
    </location>
</feature>
<keyword evidence="2" id="KW-0812">Transmembrane</keyword>
<feature type="transmembrane region" description="Helical" evidence="2">
    <location>
        <begin position="95"/>
        <end position="120"/>
    </location>
</feature>
<feature type="transmembrane region" description="Helical" evidence="2">
    <location>
        <begin position="369"/>
        <end position="389"/>
    </location>
</feature>
<protein>
    <submittedName>
        <fullName evidence="3">Uncharacterized protein</fullName>
    </submittedName>
</protein>
<name>A0AAD4GG13_BOLED</name>
<reference evidence="3" key="2">
    <citation type="journal article" date="2020" name="Nat. Commun.">
        <title>Large-scale genome sequencing of mycorrhizal fungi provides insights into the early evolution of symbiotic traits.</title>
        <authorList>
            <person name="Miyauchi S."/>
            <person name="Kiss E."/>
            <person name="Kuo A."/>
            <person name="Drula E."/>
            <person name="Kohler A."/>
            <person name="Sanchez-Garcia M."/>
            <person name="Morin E."/>
            <person name="Andreopoulos B."/>
            <person name="Barry K.W."/>
            <person name="Bonito G."/>
            <person name="Buee M."/>
            <person name="Carver A."/>
            <person name="Chen C."/>
            <person name="Cichocki N."/>
            <person name="Clum A."/>
            <person name="Culley D."/>
            <person name="Crous P.W."/>
            <person name="Fauchery L."/>
            <person name="Girlanda M."/>
            <person name="Hayes R.D."/>
            <person name="Keri Z."/>
            <person name="LaButti K."/>
            <person name="Lipzen A."/>
            <person name="Lombard V."/>
            <person name="Magnuson J."/>
            <person name="Maillard F."/>
            <person name="Murat C."/>
            <person name="Nolan M."/>
            <person name="Ohm R.A."/>
            <person name="Pangilinan J."/>
            <person name="Pereira M.F."/>
            <person name="Perotto S."/>
            <person name="Peter M."/>
            <person name="Pfister S."/>
            <person name="Riley R."/>
            <person name="Sitrit Y."/>
            <person name="Stielow J.B."/>
            <person name="Szollosi G."/>
            <person name="Zifcakova L."/>
            <person name="Stursova M."/>
            <person name="Spatafora J.W."/>
            <person name="Tedersoo L."/>
            <person name="Vaario L.M."/>
            <person name="Yamada A."/>
            <person name="Yan M."/>
            <person name="Wang P."/>
            <person name="Xu J."/>
            <person name="Bruns T."/>
            <person name="Baldrian P."/>
            <person name="Vilgalys R."/>
            <person name="Dunand C."/>
            <person name="Henrissat B."/>
            <person name="Grigoriev I.V."/>
            <person name="Hibbett D."/>
            <person name="Nagy L.G."/>
            <person name="Martin F.M."/>
        </authorList>
    </citation>
    <scope>NUCLEOTIDE SEQUENCE</scope>
    <source>
        <strain evidence="3">BED1</strain>
    </source>
</reference>